<feature type="compositionally biased region" description="Low complexity" evidence="1">
    <location>
        <begin position="395"/>
        <end position="417"/>
    </location>
</feature>
<feature type="compositionally biased region" description="Polar residues" evidence="1">
    <location>
        <begin position="562"/>
        <end position="573"/>
    </location>
</feature>
<dbReference type="Proteomes" id="UP000762676">
    <property type="component" value="Unassembled WGS sequence"/>
</dbReference>
<organism evidence="2 3">
    <name type="scientific">Elysia marginata</name>
    <dbReference type="NCBI Taxonomy" id="1093978"/>
    <lineage>
        <taxon>Eukaryota</taxon>
        <taxon>Metazoa</taxon>
        <taxon>Spiralia</taxon>
        <taxon>Lophotrochozoa</taxon>
        <taxon>Mollusca</taxon>
        <taxon>Gastropoda</taxon>
        <taxon>Heterobranchia</taxon>
        <taxon>Euthyneura</taxon>
        <taxon>Panpulmonata</taxon>
        <taxon>Sacoglossa</taxon>
        <taxon>Placobranchoidea</taxon>
        <taxon>Plakobranchidae</taxon>
        <taxon>Elysia</taxon>
    </lineage>
</organism>
<feature type="compositionally biased region" description="Low complexity" evidence="1">
    <location>
        <begin position="350"/>
        <end position="360"/>
    </location>
</feature>
<evidence type="ECO:0000313" key="3">
    <source>
        <dbReference type="Proteomes" id="UP000762676"/>
    </source>
</evidence>
<keyword evidence="3" id="KW-1185">Reference proteome</keyword>
<sequence>MHKYPFESRFHGILFSKNTFALCLAQTSLLSKLSADQLALGQQLGQVVNPVQLQQQQQQQHQLQAQQQQPQNSGTPIFLSGQPLPQAPLLVSGHLKLATSSDETPAFTGLSTASVHSNPKQQSALSTTAVAGNKTVKLEAMGPPATVVVPKPQQQQQVTSSAASSATVTNAGPGFTNGVISRTMSLPSSPMDATDEQQKFNVQRCGSNPFLLKEPPRYDEAIKNKQHQTVSPKAGSMIDNLNNNSSNNNGGHKSSRSLNGVTKNLNLSRLEADMKSQAMDDVLEILIRNGDLPPCAANEAVLPLASPALSKTSMSSSTALVNPVVTSSTSLSPSYMSLHSSLAPSPPPALAVSPPVGSPSNFMMQGVSGHQEQQHDVTYGSPGLFSDVGQETGGQVSSMSSVPSPSQPQVSNQPLSSTNYLSLQDGTTPQSDLLDWGMMLPSPDLSNMDWSQDPGFGNLDQGEAVLGMDPSLLGMGQSVSQLNPHDLLGLEQLMESSSGNQDAAASLSSSVSSGLHTPSGPGSQLDLSGPPKSVDNNDNCADQMDMSDWLDVLMPGPPSVAPHSSYSVPQTSSVDPILTPRTQQDVFDIFNFDDPDFGSSAMTWDRLTEQSTS</sequence>
<accession>A0AAV4IAA9</accession>
<comment type="caution">
    <text evidence="2">The sequence shown here is derived from an EMBL/GenBank/DDBJ whole genome shotgun (WGS) entry which is preliminary data.</text>
</comment>
<evidence type="ECO:0000313" key="2">
    <source>
        <dbReference type="EMBL" id="GFS07383.1"/>
    </source>
</evidence>
<feature type="region of interest" description="Disordered" evidence="1">
    <location>
        <begin position="332"/>
        <end position="428"/>
    </location>
</feature>
<feature type="compositionally biased region" description="Low complexity" evidence="1">
    <location>
        <begin position="332"/>
        <end position="343"/>
    </location>
</feature>
<name>A0AAV4IAA9_9GAST</name>
<dbReference type="EMBL" id="BMAT01002461">
    <property type="protein sequence ID" value="GFS07383.1"/>
    <property type="molecule type" value="Genomic_DNA"/>
</dbReference>
<feature type="compositionally biased region" description="Polar residues" evidence="1">
    <location>
        <begin position="514"/>
        <end position="526"/>
    </location>
</feature>
<feature type="compositionally biased region" description="Low complexity" evidence="1">
    <location>
        <begin position="240"/>
        <end position="249"/>
    </location>
</feature>
<evidence type="ECO:0000256" key="1">
    <source>
        <dbReference type="SAM" id="MobiDB-lite"/>
    </source>
</evidence>
<feature type="compositionally biased region" description="Low complexity" evidence="1">
    <location>
        <begin position="503"/>
        <end position="513"/>
    </location>
</feature>
<reference evidence="2 3" key="1">
    <citation type="journal article" date="2021" name="Elife">
        <title>Chloroplast acquisition without the gene transfer in kleptoplastic sea slugs, Plakobranchus ocellatus.</title>
        <authorList>
            <person name="Maeda T."/>
            <person name="Takahashi S."/>
            <person name="Yoshida T."/>
            <person name="Shimamura S."/>
            <person name="Takaki Y."/>
            <person name="Nagai Y."/>
            <person name="Toyoda A."/>
            <person name="Suzuki Y."/>
            <person name="Arimoto A."/>
            <person name="Ishii H."/>
            <person name="Satoh N."/>
            <person name="Nishiyama T."/>
            <person name="Hasebe M."/>
            <person name="Maruyama T."/>
            <person name="Minagawa J."/>
            <person name="Obokata J."/>
            <person name="Shigenobu S."/>
        </authorList>
    </citation>
    <scope>NUCLEOTIDE SEQUENCE [LARGE SCALE GENOMIC DNA]</scope>
</reference>
<feature type="compositionally biased region" description="Polar residues" evidence="1">
    <location>
        <begin position="418"/>
        <end position="428"/>
    </location>
</feature>
<feature type="compositionally biased region" description="Polar residues" evidence="1">
    <location>
        <begin position="250"/>
        <end position="259"/>
    </location>
</feature>
<proteinExistence type="predicted"/>
<feature type="region of interest" description="Disordered" evidence="1">
    <location>
        <begin position="496"/>
        <end position="573"/>
    </location>
</feature>
<feature type="region of interest" description="Disordered" evidence="1">
    <location>
        <begin position="229"/>
        <end position="259"/>
    </location>
</feature>
<dbReference type="AlphaFoldDB" id="A0AAV4IAA9"/>
<protein>
    <submittedName>
        <fullName evidence="2">MKL/myocardin-like protein 2 isoform X1</fullName>
    </submittedName>
</protein>
<gene>
    <name evidence="2" type="ORF">ElyMa_001248500</name>
</gene>